<reference evidence="3" key="1">
    <citation type="submission" date="2021-01" db="EMBL/GenBank/DDBJ databases">
        <title>Microvirga sp.</title>
        <authorList>
            <person name="Kim M.K."/>
        </authorList>
    </citation>
    <scope>NUCLEOTIDE SEQUENCE</scope>
    <source>
        <strain evidence="3">5420S-16</strain>
    </source>
</reference>
<feature type="signal peptide" evidence="2">
    <location>
        <begin position="1"/>
        <end position="20"/>
    </location>
</feature>
<dbReference type="RefSeq" id="WP_202065262.1">
    <property type="nucleotide sequence ID" value="NZ_JAEQMY010000109.1"/>
</dbReference>
<dbReference type="EMBL" id="JAEQMY010000109">
    <property type="protein sequence ID" value="MBL0407755.1"/>
    <property type="molecule type" value="Genomic_DNA"/>
</dbReference>
<feature type="region of interest" description="Disordered" evidence="1">
    <location>
        <begin position="34"/>
        <end position="94"/>
    </location>
</feature>
<evidence type="ECO:0008006" key="5">
    <source>
        <dbReference type="Google" id="ProtNLM"/>
    </source>
</evidence>
<evidence type="ECO:0000313" key="3">
    <source>
        <dbReference type="EMBL" id="MBL0407755.1"/>
    </source>
</evidence>
<keyword evidence="2" id="KW-0732">Signal</keyword>
<accession>A0A936ZHC9</accession>
<sequence>MFRPVIFGSILILLVSPAVAGPCTQRIADLERSVTATQEGSGPALTTPSTAGSTSQPASSNQNNPATSPSQTSGANHSMQMLHQAKQLDQQGKEAECMQMVTQVSSMVPQHAK</sequence>
<comment type="caution">
    <text evidence="3">The sequence shown here is derived from an EMBL/GenBank/DDBJ whole genome shotgun (WGS) entry which is preliminary data.</text>
</comment>
<feature type="compositionally biased region" description="Polar residues" evidence="1">
    <location>
        <begin position="34"/>
        <end position="81"/>
    </location>
</feature>
<gene>
    <name evidence="3" type="ORF">JKG68_28010</name>
</gene>
<organism evidence="3 4">
    <name type="scientific">Microvirga aerilata</name>
    <dbReference type="NCBI Taxonomy" id="670292"/>
    <lineage>
        <taxon>Bacteria</taxon>
        <taxon>Pseudomonadati</taxon>
        <taxon>Pseudomonadota</taxon>
        <taxon>Alphaproteobacteria</taxon>
        <taxon>Hyphomicrobiales</taxon>
        <taxon>Methylobacteriaceae</taxon>
        <taxon>Microvirga</taxon>
    </lineage>
</organism>
<evidence type="ECO:0000256" key="2">
    <source>
        <dbReference type="SAM" id="SignalP"/>
    </source>
</evidence>
<evidence type="ECO:0000313" key="4">
    <source>
        <dbReference type="Proteomes" id="UP000605848"/>
    </source>
</evidence>
<dbReference type="Proteomes" id="UP000605848">
    <property type="component" value="Unassembled WGS sequence"/>
</dbReference>
<proteinExistence type="predicted"/>
<dbReference type="AlphaFoldDB" id="A0A936ZHC9"/>
<evidence type="ECO:0000256" key="1">
    <source>
        <dbReference type="SAM" id="MobiDB-lite"/>
    </source>
</evidence>
<keyword evidence="4" id="KW-1185">Reference proteome</keyword>
<feature type="chain" id="PRO_5037898483" description="Secreted protein" evidence="2">
    <location>
        <begin position="21"/>
        <end position="113"/>
    </location>
</feature>
<protein>
    <recommendedName>
        <fullName evidence="5">Secreted protein</fullName>
    </recommendedName>
</protein>
<name>A0A936ZHC9_9HYPH</name>